<comment type="subcellular location">
    <subcellularLocation>
        <location evidence="7">Plastid</location>
        <location evidence="7">Chloroplast stroma</location>
    </subcellularLocation>
</comment>
<evidence type="ECO:0000256" key="4">
    <source>
        <dbReference type="ARBA" id="ARBA00022771"/>
    </source>
</evidence>
<dbReference type="Pfam" id="PF01039">
    <property type="entry name" value="Carboxyl_trans"/>
    <property type="match status" value="1"/>
</dbReference>
<keyword evidence="7" id="KW-0275">Fatty acid biosynthesis</keyword>
<dbReference type="RefSeq" id="YP_009564323.1">
    <property type="nucleotide sequence ID" value="NC_041163.1"/>
</dbReference>
<keyword evidence="7" id="KW-0479">Metal-binding</keyword>
<dbReference type="GO" id="GO:0016743">
    <property type="term" value="F:carboxyl- or carbamoyltransferase activity"/>
    <property type="evidence" value="ECO:0007669"/>
    <property type="project" value="UniProtKB-UniRule"/>
</dbReference>
<keyword evidence="7" id="KW-0276">Fatty acid metabolism</keyword>
<comment type="pathway">
    <text evidence="7">Lipid metabolism; malonyl-CoA biosynthesis; malonyl-CoA from acetyl-CoA: step 1/1.</text>
</comment>
<comment type="cofactor">
    <cofactor evidence="7">
        <name>Zn(2+)</name>
        <dbReference type="ChEBI" id="CHEBI:29105"/>
    </cofactor>
    <text evidence="7">Binds 1 zinc ion per subunit.</text>
</comment>
<keyword evidence="10" id="KW-0934">Plastid</keyword>
<dbReference type="GO" id="GO:0008270">
    <property type="term" value="F:zinc ion binding"/>
    <property type="evidence" value="ECO:0007669"/>
    <property type="project" value="UniProtKB-UniRule"/>
</dbReference>
<geneLocation type="chloroplast" evidence="10"/>
<proteinExistence type="inferred from homology"/>
<keyword evidence="4 7" id="KW-0863">Zinc-finger</keyword>
<feature type="binding site" evidence="7">
    <location>
        <position position="249"/>
    </location>
    <ligand>
        <name>Zn(2+)</name>
        <dbReference type="ChEBI" id="CHEBI:29105"/>
    </ligand>
</feature>
<evidence type="ECO:0000259" key="9">
    <source>
        <dbReference type="PROSITE" id="PS50980"/>
    </source>
</evidence>
<comment type="subunit">
    <text evidence="7">Acetyl-CoA carboxylase is a heterohexamer composed of biotin carboxyl carrier protein, biotin carboxylase and two subunits each of ACCase subunit alpha and ACCase plastid-coded subunit beta (accD).</text>
</comment>
<evidence type="ECO:0000256" key="1">
    <source>
        <dbReference type="ARBA" id="ARBA00011842"/>
    </source>
</evidence>
<dbReference type="NCBIfam" id="TIGR00515">
    <property type="entry name" value="accD"/>
    <property type="match status" value="1"/>
</dbReference>
<feature type="region of interest" description="Disordered" evidence="8">
    <location>
        <begin position="205"/>
        <end position="228"/>
    </location>
</feature>
<evidence type="ECO:0000256" key="3">
    <source>
        <dbReference type="ARBA" id="ARBA00022741"/>
    </source>
</evidence>
<comment type="catalytic activity">
    <reaction evidence="7">
        <text>N(6)-carboxybiotinyl-L-lysyl-[protein] + acetyl-CoA = N(6)-biotinyl-L-lysyl-[protein] + malonyl-CoA</text>
        <dbReference type="Rhea" id="RHEA:54728"/>
        <dbReference type="Rhea" id="RHEA-COMP:10505"/>
        <dbReference type="Rhea" id="RHEA-COMP:10506"/>
        <dbReference type="ChEBI" id="CHEBI:57288"/>
        <dbReference type="ChEBI" id="CHEBI:57384"/>
        <dbReference type="ChEBI" id="CHEBI:83144"/>
        <dbReference type="ChEBI" id="CHEBI:83145"/>
        <dbReference type="EC" id="2.1.3.15"/>
    </reaction>
</comment>
<feature type="binding site" evidence="7">
    <location>
        <position position="265"/>
    </location>
    <ligand>
        <name>Zn(2+)</name>
        <dbReference type="ChEBI" id="CHEBI:29105"/>
    </ligand>
</feature>
<dbReference type="InterPro" id="IPR011762">
    <property type="entry name" value="COA_CT_N"/>
</dbReference>
<dbReference type="InterPro" id="IPR034733">
    <property type="entry name" value="AcCoA_carboxyl_beta"/>
</dbReference>
<dbReference type="GO" id="GO:0003989">
    <property type="term" value="F:acetyl-CoA carboxylase activity"/>
    <property type="evidence" value="ECO:0007669"/>
    <property type="project" value="InterPro"/>
</dbReference>
<dbReference type="InterPro" id="IPR000438">
    <property type="entry name" value="Acetyl_CoA_COase_Trfase_b_su"/>
</dbReference>
<keyword evidence="7" id="KW-0444">Lipid biosynthesis</keyword>
<comment type="subunit">
    <text evidence="1">Acetyl-CoA carboxylase is a heterohexamer composed of biotin carboxyl carrier protein, biotin carboxylase and 2 subunits each of ACCase subunit alpha and ACCase plastid-coded subunit beta (accD).</text>
</comment>
<evidence type="ECO:0000256" key="6">
    <source>
        <dbReference type="ARBA" id="ARBA00022840"/>
    </source>
</evidence>
<protein>
    <recommendedName>
        <fullName evidence="7">Acetyl-coenzyme A carboxylase carboxyl transferase subunit beta, chloroplastic</fullName>
        <shortName evidence="7">ACCase subunit beta</shortName>
        <shortName evidence="7">Acetyl-CoA carboxylase carboxyltransferase subunit beta</shortName>
        <ecNumber evidence="7">2.1.3.15</ecNumber>
    </recommendedName>
</protein>
<feature type="domain" description="CoA carboxyltransferase N-terminal" evidence="9">
    <location>
        <begin position="242"/>
        <end position="509"/>
    </location>
</feature>
<dbReference type="PROSITE" id="PS50980">
    <property type="entry name" value="COA_CT_NTER"/>
    <property type="match status" value="1"/>
</dbReference>
<dbReference type="PANTHER" id="PTHR42995">
    <property type="entry name" value="ACETYL-COENZYME A CARBOXYLASE CARBOXYL TRANSFERASE SUBUNIT BETA, CHLOROPLASTIC"/>
    <property type="match status" value="1"/>
</dbReference>
<organism evidence="10">
    <name type="scientific">Chunia bucklandioides</name>
    <dbReference type="NCBI Taxonomy" id="96568"/>
    <lineage>
        <taxon>Eukaryota</taxon>
        <taxon>Viridiplantae</taxon>
        <taxon>Streptophyta</taxon>
        <taxon>Embryophyta</taxon>
        <taxon>Tracheophyta</taxon>
        <taxon>Spermatophyta</taxon>
        <taxon>Magnoliopsida</taxon>
        <taxon>eudicotyledons</taxon>
        <taxon>Gunneridae</taxon>
        <taxon>Pentapetalae</taxon>
        <taxon>Saxifragales</taxon>
        <taxon>Hamamelidaceae</taxon>
        <taxon>Chunia</taxon>
    </lineage>
</organism>
<dbReference type="PRINTS" id="PR01070">
    <property type="entry name" value="ACCCTRFRASEB"/>
</dbReference>
<dbReference type="InterPro" id="IPR029045">
    <property type="entry name" value="ClpP/crotonase-like_dom_sf"/>
</dbReference>
<feature type="compositionally biased region" description="Low complexity" evidence="8">
    <location>
        <begin position="205"/>
        <end position="216"/>
    </location>
</feature>
<dbReference type="AlphaFoldDB" id="A0A411AUY3"/>
<evidence type="ECO:0000256" key="8">
    <source>
        <dbReference type="SAM" id="MobiDB-lite"/>
    </source>
</evidence>
<feature type="compositionally biased region" description="Polar residues" evidence="8">
    <location>
        <begin position="217"/>
        <end position="228"/>
    </location>
</feature>
<accession>A0A411AUY3</accession>
<evidence type="ECO:0000256" key="7">
    <source>
        <dbReference type="HAMAP-Rule" id="MF_01395"/>
    </source>
</evidence>
<feature type="binding site" evidence="7">
    <location>
        <position position="268"/>
    </location>
    <ligand>
        <name>Zn(2+)</name>
        <dbReference type="ChEBI" id="CHEBI:29105"/>
    </ligand>
</feature>
<gene>
    <name evidence="7 10" type="primary">accD</name>
</gene>
<feature type="binding site" evidence="7">
    <location>
        <position position="246"/>
    </location>
    <ligand>
        <name>Zn(2+)</name>
        <dbReference type="ChEBI" id="CHEBI:29105"/>
    </ligand>
</feature>
<dbReference type="GO" id="GO:2001295">
    <property type="term" value="P:malonyl-CoA biosynthetic process"/>
    <property type="evidence" value="ECO:0007669"/>
    <property type="project" value="UniProtKB-UniRule"/>
</dbReference>
<dbReference type="GO" id="GO:0005524">
    <property type="term" value="F:ATP binding"/>
    <property type="evidence" value="ECO:0007669"/>
    <property type="project" value="UniProtKB-KW"/>
</dbReference>
<reference evidence="10" key="1">
    <citation type="journal article" date="2019" name="Conserv Genet Resour">
        <title>The chloroplast genome of Chunia bucklandioides (Hamamelidaceae): a rare tree endemic to Hainan, China.</title>
        <authorList>
            <person name="Zhou Q."/>
            <person name="Chen Y."/>
            <person name="Dai J."/>
            <person name="Wang F."/>
            <person name="Wu W."/>
            <person name="Fan Q."/>
            <person name="Zhou R."/>
            <person name="Ng W.L."/>
        </authorList>
    </citation>
    <scope>NUCLEOTIDE SEQUENCE</scope>
</reference>
<dbReference type="GO" id="GO:0009570">
    <property type="term" value="C:chloroplast stroma"/>
    <property type="evidence" value="ECO:0007669"/>
    <property type="project" value="UniProtKB-SubCell"/>
</dbReference>
<keyword evidence="10" id="KW-0150">Chloroplast</keyword>
<dbReference type="UniPathway" id="UPA00655">
    <property type="reaction ID" value="UER00711"/>
</dbReference>
<comment type="function">
    <text evidence="7">Component of the acetyl coenzyme A carboxylase (ACC) complex. Biotin carboxylase (BC) catalyzes the carboxylation of biotin on its carrier protein (BCCP) and then the CO(2) group is transferred by the transcarboxylase to acetyl-CoA to form malonyl-CoA.</text>
</comment>
<dbReference type="Gene3D" id="3.90.226.10">
    <property type="entry name" value="2-enoyl-CoA Hydratase, Chain A, domain 1"/>
    <property type="match status" value="1"/>
</dbReference>
<evidence type="ECO:0000256" key="2">
    <source>
        <dbReference type="ARBA" id="ARBA00022679"/>
    </source>
</evidence>
<dbReference type="GO" id="GO:0006633">
    <property type="term" value="P:fatty acid biosynthetic process"/>
    <property type="evidence" value="ECO:0007669"/>
    <property type="project" value="UniProtKB-KW"/>
</dbReference>
<keyword evidence="7" id="KW-0443">Lipid metabolism</keyword>
<dbReference type="GeneID" id="39337435"/>
<name>A0A411AUY3_9MAGN</name>
<evidence type="ECO:0000256" key="5">
    <source>
        <dbReference type="ARBA" id="ARBA00022833"/>
    </source>
</evidence>
<dbReference type="GO" id="GO:0009317">
    <property type="term" value="C:acetyl-CoA carboxylase complex"/>
    <property type="evidence" value="ECO:0007669"/>
    <property type="project" value="InterPro"/>
</dbReference>
<dbReference type="HAMAP" id="MF_01395">
    <property type="entry name" value="AcetylCoA_CT_beta"/>
    <property type="match status" value="1"/>
</dbReference>
<sequence>MTIHLLYFHGNRGQESSMEKRWFNSILSNEGLEYRCGLSKSMDSLGPIENTSGSEDPIITDTDQKIPRWSNSDSSSNVDHLFGVRDIQNFISDDTFLVRDSNGDSYSIYFDIENRIFEIDNDHSFLSEVESSFYSYRNSSYLNNGSKSDDPYYDRYMYDTKYSWNNHIHSCIDSYLRSQIRIDSSILSGSDNCSDSYISSYICGESGNGSESENSSIRTSTNGSDLTKSSNDLDVTQKYRHLWVQCENCYGLNYKKFFKSKMNICEQCGYHLKMSSSDRIELSIDPGTWDPLDEDMVSLDPIEFHSEEEPYKDRIDSYQKKTGLTEAVQTGTGQLNGIPIAIGVMDFQFMGGSMGSVVGEKITRLIEYATNKFLPLILVCASGGARMQEGSLSLMQMAKISSALYDYQLNKKLFYVSILTSPTTGGVTASFGMLGDIIIAEPNAYIAFAGKRVIEQTLNKTVPEGSQAAEYLFHKGLFDPIVPRNPLKGVLSELFQLHAFFPLNKNSIK</sequence>
<keyword evidence="5 7" id="KW-0862">Zinc</keyword>
<dbReference type="PANTHER" id="PTHR42995:SF5">
    <property type="entry name" value="ACETYL-COENZYME A CARBOXYLASE CARBOXYL TRANSFERASE SUBUNIT BETA, CHLOROPLASTIC"/>
    <property type="match status" value="1"/>
</dbReference>
<keyword evidence="3 7" id="KW-0547">Nucleotide-binding</keyword>
<keyword evidence="6 7" id="KW-0067">ATP-binding</keyword>
<dbReference type="EC" id="2.1.3.15" evidence="7"/>
<keyword evidence="2 7" id="KW-0808">Transferase</keyword>
<dbReference type="EMBL" id="MG644608">
    <property type="protein sequence ID" value="QAX91807.1"/>
    <property type="molecule type" value="Genomic_DNA"/>
</dbReference>
<feature type="zinc finger region" description="C4-type" evidence="7">
    <location>
        <begin position="246"/>
        <end position="268"/>
    </location>
</feature>
<dbReference type="SUPFAM" id="SSF52096">
    <property type="entry name" value="ClpP/crotonase"/>
    <property type="match status" value="1"/>
</dbReference>
<comment type="similarity">
    <text evidence="7">Belongs to the AccD/PCCB family.</text>
</comment>
<evidence type="ECO:0000313" key="10">
    <source>
        <dbReference type="EMBL" id="QAX91807.1"/>
    </source>
</evidence>